<evidence type="ECO:0000259" key="9">
    <source>
        <dbReference type="Pfam" id="PF01850"/>
    </source>
</evidence>
<dbReference type="PANTHER" id="PTHR33653:SF1">
    <property type="entry name" value="RIBONUCLEASE VAPC2"/>
    <property type="match status" value="1"/>
</dbReference>
<accession>A0ABP8ZJM0</accession>
<proteinExistence type="inferred from homology"/>
<protein>
    <recommendedName>
        <fullName evidence="8">Ribonuclease VapC</fullName>
        <shortName evidence="8">RNase VapC</shortName>
        <ecNumber evidence="8">3.1.-.-</ecNumber>
    </recommendedName>
    <alternativeName>
        <fullName evidence="8">Toxin VapC</fullName>
    </alternativeName>
</protein>
<comment type="caution">
    <text evidence="10">The sequence shown here is derived from an EMBL/GenBank/DDBJ whole genome shotgun (WGS) entry which is preliminary data.</text>
</comment>
<comment type="similarity">
    <text evidence="7 8">Belongs to the PINc/VapC protein family.</text>
</comment>
<keyword evidence="11" id="KW-1185">Reference proteome</keyword>
<dbReference type="InterPro" id="IPR050556">
    <property type="entry name" value="Type_II_TA_system_RNase"/>
</dbReference>
<dbReference type="Gene3D" id="3.40.50.1010">
    <property type="entry name" value="5'-nuclease"/>
    <property type="match status" value="1"/>
</dbReference>
<keyword evidence="8" id="KW-0800">Toxin</keyword>
<evidence type="ECO:0000256" key="7">
    <source>
        <dbReference type="ARBA" id="ARBA00038093"/>
    </source>
</evidence>
<keyword evidence="5 8" id="KW-0378">Hydrolase</keyword>
<evidence type="ECO:0000256" key="5">
    <source>
        <dbReference type="ARBA" id="ARBA00022801"/>
    </source>
</evidence>
<sequence length="146" mass="15933">MRQLYLVDNSVTQRIHRAPAVAEAVVGLLATGELASCLPQLLEECYSARSPADYRTILGDNQRGKVFLPPDEEVARTAIDLQGLLFESGVGRAVGVSDLQIAATALRHSYDDQVVTVVHYDSDFGQLARVRPDLRTRWIVSPGSVA</sequence>
<evidence type="ECO:0000256" key="4">
    <source>
        <dbReference type="ARBA" id="ARBA00022723"/>
    </source>
</evidence>
<feature type="binding site" evidence="8">
    <location>
        <position position="8"/>
    </location>
    <ligand>
        <name>Mg(2+)</name>
        <dbReference type="ChEBI" id="CHEBI:18420"/>
    </ligand>
</feature>
<dbReference type="Proteomes" id="UP001499882">
    <property type="component" value="Unassembled WGS sequence"/>
</dbReference>
<feature type="binding site" evidence="8">
    <location>
        <position position="98"/>
    </location>
    <ligand>
        <name>Mg(2+)</name>
        <dbReference type="ChEBI" id="CHEBI:18420"/>
    </ligand>
</feature>
<dbReference type="InterPro" id="IPR002716">
    <property type="entry name" value="PIN_dom"/>
</dbReference>
<dbReference type="EMBL" id="BAABKN010000036">
    <property type="protein sequence ID" value="GAA4758540.1"/>
    <property type="molecule type" value="Genomic_DNA"/>
</dbReference>
<dbReference type="SUPFAM" id="SSF88723">
    <property type="entry name" value="PIN domain-like"/>
    <property type="match status" value="1"/>
</dbReference>
<dbReference type="RefSeq" id="WP_345529880.1">
    <property type="nucleotide sequence ID" value="NZ_BAABKN010000036.1"/>
</dbReference>
<evidence type="ECO:0000256" key="3">
    <source>
        <dbReference type="ARBA" id="ARBA00022722"/>
    </source>
</evidence>
<keyword evidence="3 8" id="KW-0540">Nuclease</keyword>
<reference evidence="11" key="1">
    <citation type="journal article" date="2019" name="Int. J. Syst. Evol. Microbiol.">
        <title>The Global Catalogue of Microorganisms (GCM) 10K type strain sequencing project: providing services to taxonomists for standard genome sequencing and annotation.</title>
        <authorList>
            <consortium name="The Broad Institute Genomics Platform"/>
            <consortium name="The Broad Institute Genome Sequencing Center for Infectious Disease"/>
            <person name="Wu L."/>
            <person name="Ma J."/>
        </authorList>
    </citation>
    <scope>NUCLEOTIDE SEQUENCE [LARGE SCALE GENOMIC DNA]</scope>
    <source>
        <strain evidence="11">JCM 18532</strain>
    </source>
</reference>
<evidence type="ECO:0000256" key="1">
    <source>
        <dbReference type="ARBA" id="ARBA00001946"/>
    </source>
</evidence>
<dbReference type="HAMAP" id="MF_00265">
    <property type="entry name" value="VapC_Nob1"/>
    <property type="match status" value="1"/>
</dbReference>
<evidence type="ECO:0000313" key="10">
    <source>
        <dbReference type="EMBL" id="GAA4758540.1"/>
    </source>
</evidence>
<comment type="cofactor">
    <cofactor evidence="1 8">
        <name>Mg(2+)</name>
        <dbReference type="ChEBI" id="CHEBI:18420"/>
    </cofactor>
</comment>
<comment type="function">
    <text evidence="8">Toxic component of a toxin-antitoxin (TA) system. An RNase.</text>
</comment>
<gene>
    <name evidence="8" type="primary">vapC</name>
    <name evidence="10" type="ORF">GCM10023350_50440</name>
</gene>
<dbReference type="Pfam" id="PF01850">
    <property type="entry name" value="PIN"/>
    <property type="match status" value="1"/>
</dbReference>
<dbReference type="InterPro" id="IPR029060">
    <property type="entry name" value="PIN-like_dom_sf"/>
</dbReference>
<feature type="domain" description="PIN" evidence="9">
    <location>
        <begin position="5"/>
        <end position="129"/>
    </location>
</feature>
<dbReference type="PANTHER" id="PTHR33653">
    <property type="entry name" value="RIBONUCLEASE VAPC2"/>
    <property type="match status" value="1"/>
</dbReference>
<name>A0ABP8ZJM0_9ACTN</name>
<evidence type="ECO:0000256" key="8">
    <source>
        <dbReference type="HAMAP-Rule" id="MF_00265"/>
    </source>
</evidence>
<evidence type="ECO:0000313" key="11">
    <source>
        <dbReference type="Proteomes" id="UP001499882"/>
    </source>
</evidence>
<evidence type="ECO:0000256" key="2">
    <source>
        <dbReference type="ARBA" id="ARBA00022649"/>
    </source>
</evidence>
<keyword evidence="2 8" id="KW-1277">Toxin-antitoxin system</keyword>
<organism evidence="10 11">
    <name type="scientific">Nocardioides endophyticus</name>
    <dbReference type="NCBI Taxonomy" id="1353775"/>
    <lineage>
        <taxon>Bacteria</taxon>
        <taxon>Bacillati</taxon>
        <taxon>Actinomycetota</taxon>
        <taxon>Actinomycetes</taxon>
        <taxon>Propionibacteriales</taxon>
        <taxon>Nocardioidaceae</taxon>
        <taxon>Nocardioides</taxon>
    </lineage>
</organism>
<dbReference type="InterPro" id="IPR022907">
    <property type="entry name" value="VapC_family"/>
</dbReference>
<keyword evidence="6 8" id="KW-0460">Magnesium</keyword>
<evidence type="ECO:0000256" key="6">
    <source>
        <dbReference type="ARBA" id="ARBA00022842"/>
    </source>
</evidence>
<keyword evidence="4 8" id="KW-0479">Metal-binding</keyword>
<dbReference type="EC" id="3.1.-.-" evidence="8"/>